<reference evidence="2 3" key="1">
    <citation type="submission" date="2018-07" db="EMBL/GenBank/DDBJ databases">
        <title>Section-level genome sequencing of Aspergillus section Nigri to investigate inter- and intra-species variation.</title>
        <authorList>
            <consortium name="DOE Joint Genome Institute"/>
            <person name="Vesth T.C."/>
            <person name="Nybo J.L."/>
            <person name="Theobald S."/>
            <person name="Frisvad J.C."/>
            <person name="Larsen T.O."/>
            <person name="Nielsen K.F."/>
            <person name="Hoof J.B."/>
            <person name="Brandl J."/>
            <person name="Salamov A."/>
            <person name="Riley R."/>
            <person name="Gladden J.M."/>
            <person name="Phatale P."/>
            <person name="Nielsen M.T."/>
            <person name="Lyhne E.K."/>
            <person name="Kogle M.E."/>
            <person name="Strasser K."/>
            <person name="McDonnell E."/>
            <person name="Barry K."/>
            <person name="Clum A."/>
            <person name="Chen C."/>
            <person name="Nolan M."/>
            <person name="Sandor L."/>
            <person name="Kuo A."/>
            <person name="Lipzen A."/>
            <person name="Hainaut M."/>
            <person name="Drula E."/>
            <person name="Tsang A."/>
            <person name="Magnuson J.K."/>
            <person name="Henrissat B."/>
            <person name="Wiebenga A."/>
            <person name="Simmons B.A."/>
            <person name="Makela M.R."/>
            <person name="De vries R.P."/>
            <person name="Grigoriev I.V."/>
            <person name="Mortensen U.H."/>
            <person name="Baker S.E."/>
            <person name="Andersen M.R."/>
        </authorList>
    </citation>
    <scope>NUCLEOTIDE SEQUENCE [LARGE SCALE GENOMIC DNA]</scope>
    <source>
        <strain evidence="2 3">ATCC 13496</strain>
    </source>
</reference>
<evidence type="ECO:0000313" key="2">
    <source>
        <dbReference type="EMBL" id="RDH14366.1"/>
    </source>
</evidence>
<dbReference type="VEuPathDB" id="FungiDB:M747DRAFT_326880"/>
<evidence type="ECO:0000313" key="3">
    <source>
        <dbReference type="Proteomes" id="UP000253845"/>
    </source>
</evidence>
<dbReference type="GO" id="GO:0016567">
    <property type="term" value="P:protein ubiquitination"/>
    <property type="evidence" value="ECO:0007669"/>
    <property type="project" value="UniProtKB-UniPathway"/>
</dbReference>
<gene>
    <name evidence="2" type="ORF">M747DRAFT_326880</name>
</gene>
<dbReference type="AlphaFoldDB" id="A0A370BFV7"/>
<proteinExistence type="predicted"/>
<feature type="compositionally biased region" description="Low complexity" evidence="1">
    <location>
        <begin position="855"/>
        <end position="868"/>
    </location>
</feature>
<organism evidence="2 3">
    <name type="scientific">Aspergillus niger ATCC 13496</name>
    <dbReference type="NCBI Taxonomy" id="1353008"/>
    <lineage>
        <taxon>Eukaryota</taxon>
        <taxon>Fungi</taxon>
        <taxon>Dikarya</taxon>
        <taxon>Ascomycota</taxon>
        <taxon>Pezizomycotina</taxon>
        <taxon>Eurotiomycetes</taxon>
        <taxon>Eurotiomycetidae</taxon>
        <taxon>Eurotiales</taxon>
        <taxon>Aspergillaceae</taxon>
        <taxon>Aspergillus</taxon>
        <taxon>Aspergillus subgen. Circumdati</taxon>
    </lineage>
</organism>
<feature type="compositionally biased region" description="Basic and acidic residues" evidence="1">
    <location>
        <begin position="639"/>
        <end position="662"/>
    </location>
</feature>
<dbReference type="PANTHER" id="PTHR36721">
    <property type="entry name" value="PROLINE-RICH FAMILY PROTEIN"/>
    <property type="match status" value="1"/>
</dbReference>
<evidence type="ECO:0000256" key="1">
    <source>
        <dbReference type="SAM" id="MobiDB-lite"/>
    </source>
</evidence>
<feature type="compositionally biased region" description="Low complexity" evidence="1">
    <location>
        <begin position="729"/>
        <end position="762"/>
    </location>
</feature>
<name>A0A370BFV7_ASPNG</name>
<dbReference type="Proteomes" id="UP000253845">
    <property type="component" value="Unassembled WGS sequence"/>
</dbReference>
<dbReference type="UniPathway" id="UPA00143"/>
<feature type="compositionally biased region" description="Polar residues" evidence="1">
    <location>
        <begin position="587"/>
        <end position="605"/>
    </location>
</feature>
<feature type="compositionally biased region" description="Low complexity" evidence="1">
    <location>
        <begin position="769"/>
        <end position="787"/>
    </location>
</feature>
<feature type="region of interest" description="Disordered" evidence="1">
    <location>
        <begin position="63"/>
        <end position="84"/>
    </location>
</feature>
<feature type="region of interest" description="Disordered" evidence="1">
    <location>
        <begin position="555"/>
        <end position="873"/>
    </location>
</feature>
<sequence>MAHELLAAFAAAATTPMMRLPSIVIWLIANGVSLPLSLLNASQASLGSIAGRDQLFQKKPTFIHQTPRGSCNPDTYTTPQLSTPTPSYGHYVARSKNRAPATYPLCIVFYYGNNSGAGGGGQLRSPSAEAERLLRQQAGTAVERGNKMKKKKAREEDGASKLPTVCIPDLESFPPLNSSPPIDSDVSRPLPPSLRLDLFDYLYIILSATYLMPALEVPESGLSLCRDNHGNDATTKPVQIMRLNLAQSTLDELIQSLRNDQTARVRLGKHATLYYGSKSQQFHPLPETCRSELYSSSSADKENLYFSGVLSHSLEVQKAKEDTASADQALANLEQSLNAFERGKESKKTAIITSIDEVRALRAGDSRYGTGKQTARLGRAPASKVELEKDRLLTANRSVSSSPALGVVRSPASIPPLTPTSAPLSQNKDRIRLEALKVPFIHLLAVRAVSAKFLARQTRASLEDCETLARKYGTENRINPEKFDLKDKTYRELDVWKFPYPSQEDRQEAIENAISAFDRLRISRSDKLWQMLLPKEERGKGKCLSRLDLRTGPIKKAATPRIQVQTSDDNSKDGYTTGQETDKASGNGLTPRTGEPTSAPRSGTVAQKKRPGDKDAGAKRTAAKSKVAGNSTLTGRVTKKAERKTTAKQPEGKFKSAEFVHDSDEDDTDLPDASSTEKPQPAKAKAEPKPQTKLQKPSPPRESSHAPTPKVEQPEATPKSEPIDQASHRPMAAKRPPSSRPPAQKSPQKSPQKPSPLGSSPPTNASDIQNRSRSSSQNNSSSSSSSSPLITQVNKPRPVASAPTVRKVVKTNGVSKPAGVANPLKRKAELERPAALAQVPGRIAGDLEHKRRRAVSTSSGSTGSASPPLRREVTIQELHDKSKKFKRFYAKYHALHDALASQQNPSRADLEKLQRQHISLRRMKEEIWAEHQQLRGGL</sequence>
<protein>
    <submittedName>
        <fullName evidence="2">Uncharacterized protein</fullName>
    </submittedName>
</protein>
<feature type="compositionally biased region" description="Polar residues" evidence="1">
    <location>
        <begin position="562"/>
        <end position="579"/>
    </location>
</feature>
<dbReference type="EMBL" id="KZ851969">
    <property type="protein sequence ID" value="RDH14366.1"/>
    <property type="molecule type" value="Genomic_DNA"/>
</dbReference>
<feature type="region of interest" description="Disordered" evidence="1">
    <location>
        <begin position="137"/>
        <end position="159"/>
    </location>
</feature>
<dbReference type="PANTHER" id="PTHR36721:SF8">
    <property type="entry name" value="EARLY NODULIN-20-LIKE"/>
    <property type="match status" value="1"/>
</dbReference>
<accession>A0A370BFV7</accession>